<dbReference type="RefSeq" id="WP_192863101.1">
    <property type="nucleotide sequence ID" value="NZ_JADAQT010000086.1"/>
</dbReference>
<organism evidence="1 2">
    <name type="scientific">Myceligenerans pegani</name>
    <dbReference type="NCBI Taxonomy" id="2776917"/>
    <lineage>
        <taxon>Bacteria</taxon>
        <taxon>Bacillati</taxon>
        <taxon>Actinomycetota</taxon>
        <taxon>Actinomycetes</taxon>
        <taxon>Micrococcales</taxon>
        <taxon>Promicromonosporaceae</taxon>
        <taxon>Myceligenerans</taxon>
    </lineage>
</organism>
<sequence length="108" mass="11729">MGQMDHAVHDGDPVAAQALPAALTRGVLVFADGATQTFTTDGQRTTYVEDGKPTQGTWSVLGDGRFSSFWPPDYRATYVVRWIVDDGVPVGLSFTGTRDGARFDGRYQ</sequence>
<protein>
    <submittedName>
        <fullName evidence="1">Uncharacterized protein</fullName>
    </submittedName>
</protein>
<evidence type="ECO:0000313" key="1">
    <source>
        <dbReference type="EMBL" id="MBE1876530.1"/>
    </source>
</evidence>
<proteinExistence type="predicted"/>
<accession>A0ABR9MYQ5</accession>
<dbReference type="Proteomes" id="UP000625527">
    <property type="component" value="Unassembled WGS sequence"/>
</dbReference>
<keyword evidence="2" id="KW-1185">Reference proteome</keyword>
<reference evidence="1 2" key="1">
    <citation type="submission" date="2020-10" db="EMBL/GenBank/DDBJ databases">
        <title>Myceligenerans pegani sp. nov., an endophytic actinomycete isolated from Peganum harmala L. in Xinjiang, China.</title>
        <authorList>
            <person name="Xin L."/>
        </authorList>
    </citation>
    <scope>NUCLEOTIDE SEQUENCE [LARGE SCALE GENOMIC DNA]</scope>
    <source>
        <strain evidence="1 2">TRM65318</strain>
    </source>
</reference>
<evidence type="ECO:0000313" key="2">
    <source>
        <dbReference type="Proteomes" id="UP000625527"/>
    </source>
</evidence>
<name>A0ABR9MYQ5_9MICO</name>
<dbReference type="EMBL" id="JADAQT010000086">
    <property type="protein sequence ID" value="MBE1876530.1"/>
    <property type="molecule type" value="Genomic_DNA"/>
</dbReference>
<comment type="caution">
    <text evidence="1">The sequence shown here is derived from an EMBL/GenBank/DDBJ whole genome shotgun (WGS) entry which is preliminary data.</text>
</comment>
<gene>
    <name evidence="1" type="ORF">IHE71_12505</name>
</gene>